<evidence type="ECO:0000259" key="2">
    <source>
        <dbReference type="PROSITE" id="PS50943"/>
    </source>
</evidence>
<dbReference type="Pfam" id="PF01381">
    <property type="entry name" value="HTH_3"/>
    <property type="match status" value="1"/>
</dbReference>
<keyword evidence="4" id="KW-1185">Reference proteome</keyword>
<dbReference type="AlphaFoldDB" id="A0A3S4T813"/>
<dbReference type="Proteomes" id="UP000287853">
    <property type="component" value="Unassembled WGS sequence"/>
</dbReference>
<name>A0A3S4T813_9BACT</name>
<evidence type="ECO:0000313" key="4">
    <source>
        <dbReference type="Proteomes" id="UP000287853"/>
    </source>
</evidence>
<dbReference type="InterPro" id="IPR052345">
    <property type="entry name" value="Rad_response_metalloprotease"/>
</dbReference>
<dbReference type="PANTHER" id="PTHR43236:SF1">
    <property type="entry name" value="BLL7220 PROTEIN"/>
    <property type="match status" value="1"/>
</dbReference>
<dbReference type="PROSITE" id="PS50943">
    <property type="entry name" value="HTH_CROC1"/>
    <property type="match status" value="1"/>
</dbReference>
<dbReference type="Pfam" id="PF06114">
    <property type="entry name" value="Peptidase_M78"/>
    <property type="match status" value="1"/>
</dbReference>
<reference evidence="3 4" key="1">
    <citation type="submission" date="2017-01" db="EMBL/GenBank/DDBJ databases">
        <title>The cable genome- insights into the physiology and evolution of filamentous bacteria capable of sulfide oxidation via long distance electron transfer.</title>
        <authorList>
            <person name="Schreiber L."/>
            <person name="Bjerg J.T."/>
            <person name="Boggild A."/>
            <person name="Van De Vossenberg J."/>
            <person name="Meysman F."/>
            <person name="Nielsen L.P."/>
            <person name="Schramm A."/>
            <person name="Kjeldsen K.U."/>
        </authorList>
    </citation>
    <scope>NUCLEOTIDE SEQUENCE [LARGE SCALE GENOMIC DNA]</scope>
    <source>
        <strain evidence="3">MCF</strain>
    </source>
</reference>
<protein>
    <submittedName>
        <fullName evidence="3">Addiction module antidote protein, HigA family</fullName>
    </submittedName>
</protein>
<dbReference type="Gene3D" id="1.10.10.2910">
    <property type="match status" value="1"/>
</dbReference>
<sequence>MLKAKKKYTFEPDYAIPPGETLKETIELLGMTQKELSTRTGLSVQSLNKILKGEQPISYETANILELVLNVPASMWNNLEAQYREQLAKVHERKRLKENLEWLKTIPVAELVNRQVIPHLKDPVDQLRAVLSFFGVSSVRAWHQIWDEPAVAARRSACFESCPGTASAWIRQGEIQANAIECADFSKDKFSKAVLEIKKLTVLTPQEFTKKMISLCAEAGVALIFVPEMKKAPWSGATKWLSSKKALILLNLRGKKEDLFWFAFFHEAGHVLHDSKKDLLINNGKKKQEDERELRADEYAAELLIPTKYNERIKKIRSKADLVDFARSLGISPGIVAGRYQHLTGKYSFFNGIKRTFEWSVHD</sequence>
<dbReference type="SUPFAM" id="SSF47413">
    <property type="entry name" value="lambda repressor-like DNA-binding domains"/>
    <property type="match status" value="1"/>
</dbReference>
<dbReference type="EMBL" id="MTKO01000084">
    <property type="protein sequence ID" value="RWX44995.1"/>
    <property type="molecule type" value="Genomic_DNA"/>
</dbReference>
<gene>
    <name evidence="3" type="ORF">H206_03844</name>
</gene>
<proteinExistence type="inferred from homology"/>
<dbReference type="SMART" id="SM00530">
    <property type="entry name" value="HTH_XRE"/>
    <property type="match status" value="1"/>
</dbReference>
<dbReference type="PANTHER" id="PTHR43236">
    <property type="entry name" value="ANTITOXIN HIGA1"/>
    <property type="match status" value="1"/>
</dbReference>
<dbReference type="InterPro" id="IPR010359">
    <property type="entry name" value="IrrE_HExxH"/>
</dbReference>
<comment type="caution">
    <text evidence="3">The sequence shown here is derived from an EMBL/GenBank/DDBJ whole genome shotgun (WGS) entry which is preliminary data.</text>
</comment>
<dbReference type="Gene3D" id="1.10.260.40">
    <property type="entry name" value="lambda repressor-like DNA-binding domains"/>
    <property type="match status" value="1"/>
</dbReference>
<evidence type="ECO:0000256" key="1">
    <source>
        <dbReference type="ARBA" id="ARBA00007227"/>
    </source>
</evidence>
<dbReference type="InterPro" id="IPR010982">
    <property type="entry name" value="Lambda_DNA-bd_dom_sf"/>
</dbReference>
<dbReference type="InterPro" id="IPR001387">
    <property type="entry name" value="Cro/C1-type_HTH"/>
</dbReference>
<dbReference type="GO" id="GO:0003677">
    <property type="term" value="F:DNA binding"/>
    <property type="evidence" value="ECO:0007669"/>
    <property type="project" value="InterPro"/>
</dbReference>
<organism evidence="3 4">
    <name type="scientific">Candidatus Electrothrix aarhusensis</name>
    <dbReference type="NCBI Taxonomy" id="1859131"/>
    <lineage>
        <taxon>Bacteria</taxon>
        <taxon>Pseudomonadati</taxon>
        <taxon>Thermodesulfobacteriota</taxon>
        <taxon>Desulfobulbia</taxon>
        <taxon>Desulfobulbales</taxon>
        <taxon>Desulfobulbaceae</taxon>
        <taxon>Candidatus Electrothrix</taxon>
    </lineage>
</organism>
<accession>A0A3S4T813</accession>
<evidence type="ECO:0000313" key="3">
    <source>
        <dbReference type="EMBL" id="RWX44995.1"/>
    </source>
</evidence>
<dbReference type="CDD" id="cd00093">
    <property type="entry name" value="HTH_XRE"/>
    <property type="match status" value="1"/>
</dbReference>
<comment type="similarity">
    <text evidence="1">Belongs to the short-chain fatty acyl-CoA assimilation regulator (ScfR) family.</text>
</comment>
<feature type="domain" description="HTH cro/C1-type" evidence="2">
    <location>
        <begin position="22"/>
        <end position="76"/>
    </location>
</feature>